<comment type="catalytic activity">
    <reaction evidence="8">
        <text>L-homocysteine + H2O = 2-oxobutanoate + hydrogen sulfide + NH4(+) + H(+)</text>
        <dbReference type="Rhea" id="RHEA:14501"/>
        <dbReference type="ChEBI" id="CHEBI:15377"/>
        <dbReference type="ChEBI" id="CHEBI:15378"/>
        <dbReference type="ChEBI" id="CHEBI:16763"/>
        <dbReference type="ChEBI" id="CHEBI:28938"/>
        <dbReference type="ChEBI" id="CHEBI:29919"/>
        <dbReference type="ChEBI" id="CHEBI:58199"/>
        <dbReference type="EC" id="4.4.1.2"/>
    </reaction>
</comment>
<evidence type="ECO:0000256" key="6">
    <source>
        <dbReference type="ARBA" id="ARBA00023239"/>
    </source>
</evidence>
<dbReference type="InterPro" id="IPR015422">
    <property type="entry name" value="PyrdxlP-dep_Trfase_small"/>
</dbReference>
<dbReference type="PANTHER" id="PTHR11808">
    <property type="entry name" value="TRANS-SULFURATION ENZYME FAMILY MEMBER"/>
    <property type="match status" value="1"/>
</dbReference>
<feature type="region of interest" description="Disordered" evidence="11">
    <location>
        <begin position="1"/>
        <end position="20"/>
    </location>
</feature>
<dbReference type="GO" id="GO:0019346">
    <property type="term" value="P:transsulfuration"/>
    <property type="evidence" value="ECO:0007669"/>
    <property type="project" value="InterPro"/>
</dbReference>
<dbReference type="EMBL" id="LJVE01000024">
    <property type="protein sequence ID" value="KPL15091.1"/>
    <property type="molecule type" value="Genomic_DNA"/>
</dbReference>
<dbReference type="SUPFAM" id="SSF53383">
    <property type="entry name" value="PLP-dependent transferases"/>
    <property type="match status" value="1"/>
</dbReference>
<dbReference type="GO" id="GO:0030170">
    <property type="term" value="F:pyridoxal phosphate binding"/>
    <property type="evidence" value="ECO:0007669"/>
    <property type="project" value="InterPro"/>
</dbReference>
<feature type="modified residue" description="N6-(pyridoxal phosphate)lysine" evidence="9">
    <location>
        <position position="204"/>
    </location>
</feature>
<dbReference type="GO" id="GO:0047982">
    <property type="term" value="F:homocysteine desulfhydrase activity"/>
    <property type="evidence" value="ECO:0007669"/>
    <property type="project" value="UniProtKB-EC"/>
</dbReference>
<organism evidence="12 13">
    <name type="scientific">candidate division WOR_3 bacterium SM1_77</name>
    <dbReference type="NCBI Taxonomy" id="1703778"/>
    <lineage>
        <taxon>Bacteria</taxon>
        <taxon>Bacteria division WOR-3</taxon>
    </lineage>
</organism>
<comment type="caution">
    <text evidence="12">The sequence shown here is derived from an EMBL/GenBank/DDBJ whole genome shotgun (WGS) entry which is preliminary data.</text>
</comment>
<reference evidence="12 13" key="1">
    <citation type="journal article" date="2015" name="Microbiome">
        <title>Genomic resolution of linkages in carbon, nitrogen, and sulfur cycling among widespread estuary sediment bacteria.</title>
        <authorList>
            <person name="Baker B.J."/>
            <person name="Lazar C.S."/>
            <person name="Teske A.P."/>
            <person name="Dick G.J."/>
        </authorList>
    </citation>
    <scope>NUCLEOTIDE SEQUENCE [LARGE SCALE GENOMIC DNA]</scope>
    <source>
        <strain evidence="12">SM1_77</strain>
    </source>
</reference>
<evidence type="ECO:0000256" key="2">
    <source>
        <dbReference type="ARBA" id="ARBA00008667"/>
    </source>
</evidence>
<dbReference type="Pfam" id="PF01053">
    <property type="entry name" value="Cys_Met_Meta_PP"/>
    <property type="match status" value="1"/>
</dbReference>
<dbReference type="CDD" id="cd00614">
    <property type="entry name" value="CGS_like"/>
    <property type="match status" value="1"/>
</dbReference>
<accession>A0A0S8K0V1</accession>
<evidence type="ECO:0000313" key="13">
    <source>
        <dbReference type="Proteomes" id="UP000050975"/>
    </source>
</evidence>
<dbReference type="AlphaFoldDB" id="A0A0S8K0V1"/>
<evidence type="ECO:0000256" key="11">
    <source>
        <dbReference type="SAM" id="MobiDB-lite"/>
    </source>
</evidence>
<keyword evidence="6 12" id="KW-0456">Lyase</keyword>
<evidence type="ECO:0000256" key="8">
    <source>
        <dbReference type="ARBA" id="ARBA00050802"/>
    </source>
</evidence>
<dbReference type="EC" id="4.4.1.11" evidence="3"/>
<comment type="cofactor">
    <cofactor evidence="1 10">
        <name>pyridoxal 5'-phosphate</name>
        <dbReference type="ChEBI" id="CHEBI:597326"/>
    </cofactor>
</comment>
<evidence type="ECO:0000256" key="1">
    <source>
        <dbReference type="ARBA" id="ARBA00001933"/>
    </source>
</evidence>
<comment type="catalytic activity">
    <reaction evidence="7">
        <text>L-methionine + H2O = methanethiol + 2-oxobutanoate + NH4(+)</text>
        <dbReference type="Rhea" id="RHEA:23800"/>
        <dbReference type="ChEBI" id="CHEBI:15377"/>
        <dbReference type="ChEBI" id="CHEBI:16007"/>
        <dbReference type="ChEBI" id="CHEBI:16763"/>
        <dbReference type="ChEBI" id="CHEBI:28938"/>
        <dbReference type="ChEBI" id="CHEBI:57844"/>
        <dbReference type="EC" id="4.4.1.11"/>
    </reaction>
</comment>
<name>A0A0S8K0V1_UNCW3</name>
<dbReference type="GO" id="GO:0005737">
    <property type="term" value="C:cytoplasm"/>
    <property type="evidence" value="ECO:0007669"/>
    <property type="project" value="TreeGrafter"/>
</dbReference>
<evidence type="ECO:0000313" key="12">
    <source>
        <dbReference type="EMBL" id="KPL15091.1"/>
    </source>
</evidence>
<dbReference type="FunFam" id="3.40.640.10:FF:000046">
    <property type="entry name" value="Cystathionine gamma-lyase"/>
    <property type="match status" value="1"/>
</dbReference>
<dbReference type="InterPro" id="IPR015424">
    <property type="entry name" value="PyrdxlP-dep_Trfase"/>
</dbReference>
<dbReference type="Gene3D" id="3.90.1150.10">
    <property type="entry name" value="Aspartate Aminotransferase, domain 1"/>
    <property type="match status" value="1"/>
</dbReference>
<dbReference type="PANTHER" id="PTHR11808:SF80">
    <property type="entry name" value="CYSTATHIONINE GAMMA-LYASE"/>
    <property type="match status" value="1"/>
</dbReference>
<proteinExistence type="inferred from homology"/>
<dbReference type="PATRIC" id="fig|1703778.3.peg.1413"/>
<keyword evidence="5 9" id="KW-0663">Pyridoxal phosphate</keyword>
<dbReference type="InterPro" id="IPR000277">
    <property type="entry name" value="Cys/Met-Metab_PyrdxlP-dep_enz"/>
</dbReference>
<dbReference type="PROSITE" id="PS00868">
    <property type="entry name" value="CYS_MET_METAB_PP"/>
    <property type="match status" value="1"/>
</dbReference>
<evidence type="ECO:0000256" key="4">
    <source>
        <dbReference type="ARBA" id="ARBA00019040"/>
    </source>
</evidence>
<comment type="similarity">
    <text evidence="2">Belongs to the trans-sulfuration enzymes family. L-methionine gamma-lyase subfamily.</text>
</comment>
<dbReference type="Gene3D" id="3.40.640.10">
    <property type="entry name" value="Type I PLP-dependent aspartate aminotransferase-like (Major domain)"/>
    <property type="match status" value="1"/>
</dbReference>
<sequence>MHIETDVVHGGQHPDKETGALSPPIYQTSTFAFRDADHGARLFKGEEKGHIYTRISNPTIELLARKIAFLESAEAGLIFASGLAAIYNVVVNLVGSGLNVVSDDTIYGGTYTLFKNVLPKLGIKVVFVDTSDVGQLTDAVNKETKLIFIETPANPTLKIIDVVKCAEIARNNNIPLCVDNTFATPYLQKPIVMGADIVVHSATKYFGGHGDIIGGVTVGKHEFIDKLWKDAKDIGASISPFNAWLILRGLKTLAVRMERHCANAQKLAEFLIRNEKIEKVYYPGLKSHPGHDIASKQMRGFGGMVGFDVKGGKEAGKSLMNSVKLCILAVSLGDVDTLIEHPGSMTHSGYTEEELKECGINPGFVRLSVGLEHADDLIDDLKQALGKK</sequence>
<evidence type="ECO:0000256" key="3">
    <source>
        <dbReference type="ARBA" id="ARBA00012222"/>
    </source>
</evidence>
<protein>
    <recommendedName>
        <fullName evidence="4">L-methionine gamma-lyase</fullName>
        <ecNumber evidence="3">4.4.1.11</ecNumber>
    </recommendedName>
</protein>
<dbReference type="PIRSF" id="PIRSF001434">
    <property type="entry name" value="CGS"/>
    <property type="match status" value="1"/>
</dbReference>
<feature type="compositionally biased region" description="Basic and acidic residues" evidence="11">
    <location>
        <begin position="1"/>
        <end position="18"/>
    </location>
</feature>
<dbReference type="Proteomes" id="UP000050975">
    <property type="component" value="Unassembled WGS sequence"/>
</dbReference>
<evidence type="ECO:0000256" key="5">
    <source>
        <dbReference type="ARBA" id="ARBA00022898"/>
    </source>
</evidence>
<dbReference type="FunFam" id="3.90.1150.10:FF:000008">
    <property type="entry name" value="Cystathionine gamma-synthase"/>
    <property type="match status" value="1"/>
</dbReference>
<evidence type="ECO:0000256" key="10">
    <source>
        <dbReference type="RuleBase" id="RU362118"/>
    </source>
</evidence>
<dbReference type="InterPro" id="IPR054542">
    <property type="entry name" value="Cys_met_metab_PP"/>
</dbReference>
<evidence type="ECO:0000256" key="9">
    <source>
        <dbReference type="PIRSR" id="PIRSR001434-2"/>
    </source>
</evidence>
<dbReference type="GO" id="GO:0018826">
    <property type="term" value="F:methionine gamma-lyase activity"/>
    <property type="evidence" value="ECO:0007669"/>
    <property type="project" value="UniProtKB-EC"/>
</dbReference>
<evidence type="ECO:0000256" key="7">
    <source>
        <dbReference type="ARBA" id="ARBA00049180"/>
    </source>
</evidence>
<gene>
    <name evidence="12" type="ORF">AMJ74_02140</name>
</gene>
<dbReference type="InterPro" id="IPR015421">
    <property type="entry name" value="PyrdxlP-dep_Trfase_major"/>
</dbReference>